<keyword evidence="7" id="KW-1185">Reference proteome</keyword>
<name>A0ABU6ADU0_9PSEU</name>
<dbReference type="InterPro" id="IPR014757">
    <property type="entry name" value="Tscrpt_reg_IclR_C"/>
</dbReference>
<dbReference type="SUPFAM" id="SSF55781">
    <property type="entry name" value="GAF domain-like"/>
    <property type="match status" value="1"/>
</dbReference>
<dbReference type="InterPro" id="IPR011991">
    <property type="entry name" value="ArsR-like_HTH"/>
</dbReference>
<comment type="caution">
    <text evidence="6">The sequence shown here is derived from an EMBL/GenBank/DDBJ whole genome shotgun (WGS) entry which is preliminary data.</text>
</comment>
<dbReference type="CDD" id="cd00090">
    <property type="entry name" value="HTH_ARSR"/>
    <property type="match status" value="1"/>
</dbReference>
<feature type="domain" description="HTH iclR-type" evidence="4">
    <location>
        <begin position="7"/>
        <end position="65"/>
    </location>
</feature>
<evidence type="ECO:0000259" key="5">
    <source>
        <dbReference type="PROSITE" id="PS51078"/>
    </source>
</evidence>
<dbReference type="PANTHER" id="PTHR30136">
    <property type="entry name" value="HELIX-TURN-HELIX TRANSCRIPTIONAL REGULATOR, ICLR FAMILY"/>
    <property type="match status" value="1"/>
</dbReference>
<dbReference type="Proteomes" id="UP001327093">
    <property type="component" value="Unassembled WGS sequence"/>
</dbReference>
<dbReference type="InterPro" id="IPR005471">
    <property type="entry name" value="Tscrpt_reg_IclR_N"/>
</dbReference>
<keyword evidence="3" id="KW-0804">Transcription</keyword>
<evidence type="ECO:0000313" key="6">
    <source>
        <dbReference type="EMBL" id="MEB3369694.1"/>
    </source>
</evidence>
<dbReference type="InterPro" id="IPR036390">
    <property type="entry name" value="WH_DNA-bd_sf"/>
</dbReference>
<reference evidence="6 7" key="1">
    <citation type="submission" date="2023-10" db="EMBL/GenBank/DDBJ databases">
        <title>Saccharopolyspora sp. nov., isolated from mangrove soil.</title>
        <authorList>
            <person name="Lu Y."/>
            <person name="Liu W."/>
        </authorList>
    </citation>
    <scope>NUCLEOTIDE SEQUENCE [LARGE SCALE GENOMIC DNA]</scope>
    <source>
        <strain evidence="6 7">S2-29</strain>
    </source>
</reference>
<evidence type="ECO:0000256" key="2">
    <source>
        <dbReference type="ARBA" id="ARBA00023125"/>
    </source>
</evidence>
<dbReference type="PROSITE" id="PS51078">
    <property type="entry name" value="ICLR_ED"/>
    <property type="match status" value="1"/>
</dbReference>
<proteinExistence type="predicted"/>
<sequence>MDSNSRRTAADKTLDVLEALAEHSSVAELAQATGLSKPTVHRILQTLTQRGFSRNTGSGCYVSGPRILTLAGQFLQQLDLPGQVRPALQELQERTGWTVHFALLHGDEAVYAVKVEGSKPYHLASRVGMSMCLHSTSAGKSMLACMTDEAVRALLGRAGMPARTPKTHTDVESLLRELDHVRTAGYAEDHQENEDGVIAVGAPVFDHLGQVIGGISAAALAYPGGATGDFPEHGALVTDAARQISLSFGAPPHRSDLRSRSARS</sequence>
<keyword evidence="1" id="KW-0805">Transcription regulation</keyword>
<evidence type="ECO:0000313" key="7">
    <source>
        <dbReference type="Proteomes" id="UP001327093"/>
    </source>
</evidence>
<dbReference type="RefSeq" id="WP_324267180.1">
    <property type="nucleotide sequence ID" value="NZ_JAWLNX010000014.1"/>
</dbReference>
<evidence type="ECO:0000256" key="1">
    <source>
        <dbReference type="ARBA" id="ARBA00023015"/>
    </source>
</evidence>
<dbReference type="EMBL" id="JAWLNX010000014">
    <property type="protein sequence ID" value="MEB3369694.1"/>
    <property type="molecule type" value="Genomic_DNA"/>
</dbReference>
<accession>A0ABU6ADU0</accession>
<feature type="domain" description="IclR-ED" evidence="5">
    <location>
        <begin position="66"/>
        <end position="250"/>
    </location>
</feature>
<dbReference type="SMART" id="SM00346">
    <property type="entry name" value="HTH_ICLR"/>
    <property type="match status" value="1"/>
</dbReference>
<dbReference type="PANTHER" id="PTHR30136:SF24">
    <property type="entry name" value="HTH-TYPE TRANSCRIPTIONAL REPRESSOR ALLR"/>
    <property type="match status" value="1"/>
</dbReference>
<protein>
    <submittedName>
        <fullName evidence="6">IclR family transcriptional regulator</fullName>
    </submittedName>
</protein>
<dbReference type="InterPro" id="IPR029016">
    <property type="entry name" value="GAF-like_dom_sf"/>
</dbReference>
<evidence type="ECO:0000259" key="4">
    <source>
        <dbReference type="PROSITE" id="PS51077"/>
    </source>
</evidence>
<dbReference type="Gene3D" id="3.30.450.40">
    <property type="match status" value="1"/>
</dbReference>
<dbReference type="InterPro" id="IPR050707">
    <property type="entry name" value="HTH_MetabolicPath_Reg"/>
</dbReference>
<dbReference type="InterPro" id="IPR036388">
    <property type="entry name" value="WH-like_DNA-bd_sf"/>
</dbReference>
<organism evidence="6 7">
    <name type="scientific">Saccharopolyspora mangrovi</name>
    <dbReference type="NCBI Taxonomy" id="3082379"/>
    <lineage>
        <taxon>Bacteria</taxon>
        <taxon>Bacillati</taxon>
        <taxon>Actinomycetota</taxon>
        <taxon>Actinomycetes</taxon>
        <taxon>Pseudonocardiales</taxon>
        <taxon>Pseudonocardiaceae</taxon>
        <taxon>Saccharopolyspora</taxon>
    </lineage>
</organism>
<gene>
    <name evidence="6" type="ORF">R4I43_19995</name>
</gene>
<dbReference type="PROSITE" id="PS51077">
    <property type="entry name" value="HTH_ICLR"/>
    <property type="match status" value="1"/>
</dbReference>
<evidence type="ECO:0000256" key="3">
    <source>
        <dbReference type="ARBA" id="ARBA00023163"/>
    </source>
</evidence>
<dbReference type="SUPFAM" id="SSF46785">
    <property type="entry name" value="Winged helix' DNA-binding domain"/>
    <property type="match status" value="1"/>
</dbReference>
<dbReference type="Pfam" id="PF01614">
    <property type="entry name" value="IclR_C"/>
    <property type="match status" value="1"/>
</dbReference>
<keyword evidence="2" id="KW-0238">DNA-binding</keyword>
<dbReference type="Pfam" id="PF09339">
    <property type="entry name" value="HTH_IclR"/>
    <property type="match status" value="1"/>
</dbReference>
<dbReference type="Gene3D" id="1.10.10.10">
    <property type="entry name" value="Winged helix-like DNA-binding domain superfamily/Winged helix DNA-binding domain"/>
    <property type="match status" value="1"/>
</dbReference>